<dbReference type="SUPFAM" id="SSF56112">
    <property type="entry name" value="Protein kinase-like (PK-like)"/>
    <property type="match status" value="1"/>
</dbReference>
<evidence type="ECO:0000259" key="1">
    <source>
        <dbReference type="Pfam" id="PF01636"/>
    </source>
</evidence>
<proteinExistence type="predicted"/>
<reference evidence="2" key="1">
    <citation type="submission" date="2023-11" db="EMBL/GenBank/DDBJ databases">
        <authorList>
            <person name="Alioto T."/>
            <person name="Alioto T."/>
            <person name="Gomez Garrido J."/>
        </authorList>
    </citation>
    <scope>NUCLEOTIDE SEQUENCE</scope>
</reference>
<organism evidence="2 3">
    <name type="scientific">Lecanosticta acicola</name>
    <dbReference type="NCBI Taxonomy" id="111012"/>
    <lineage>
        <taxon>Eukaryota</taxon>
        <taxon>Fungi</taxon>
        <taxon>Dikarya</taxon>
        <taxon>Ascomycota</taxon>
        <taxon>Pezizomycotina</taxon>
        <taxon>Dothideomycetes</taxon>
        <taxon>Dothideomycetidae</taxon>
        <taxon>Mycosphaerellales</taxon>
        <taxon>Mycosphaerellaceae</taxon>
        <taxon>Lecanosticta</taxon>
    </lineage>
</organism>
<feature type="domain" description="Aminoglycoside phosphotransferase" evidence="1">
    <location>
        <begin position="73"/>
        <end position="298"/>
    </location>
</feature>
<dbReference type="EMBL" id="CAVMBE010000122">
    <property type="protein sequence ID" value="CAK4034526.1"/>
    <property type="molecule type" value="Genomic_DNA"/>
</dbReference>
<evidence type="ECO:0000313" key="2">
    <source>
        <dbReference type="EMBL" id="CAK4034526.1"/>
    </source>
</evidence>
<dbReference type="InterPro" id="IPR011009">
    <property type="entry name" value="Kinase-like_dom_sf"/>
</dbReference>
<sequence>MSAERETSAAQNVTIDLERLSDLSLTSYNNLQSSFFRSCSPEEIVPRLPPPDEVLQALSGRGYGIVTFEHLRLVVKYGGPSEVRLEGAVAMQAVQQAFQTGDVPVPELFGWRVHEGLNFIYMSLVPGITLSQVWTDLDQAEKSSVASDLRQIVVKLRSVTRSSDQQLIGSINGGAVLDNFFRGTKEGGPYDSVREFNNALSSAAVPEILAVGDGFEDPYRELLGDEHPVYLCHADLNLTNVMVSGSAGSRSVSGIIDWDQSGWYPEYWEYCKMAISIHYEHEWRTASYLDLVTGAFEDEFLALAEYTSWRGF</sequence>
<protein>
    <recommendedName>
        <fullName evidence="1">Aminoglycoside phosphotransferase domain-containing protein</fullName>
    </recommendedName>
</protein>
<dbReference type="AlphaFoldDB" id="A0AAI8Z8W1"/>
<dbReference type="InterPro" id="IPR002575">
    <property type="entry name" value="Aminoglycoside_PTrfase"/>
</dbReference>
<dbReference type="InterPro" id="IPR051678">
    <property type="entry name" value="AGP_Transferase"/>
</dbReference>
<accession>A0AAI8Z8W1</accession>
<evidence type="ECO:0000313" key="3">
    <source>
        <dbReference type="Proteomes" id="UP001296104"/>
    </source>
</evidence>
<comment type="caution">
    <text evidence="2">The sequence shown here is derived from an EMBL/GenBank/DDBJ whole genome shotgun (WGS) entry which is preliminary data.</text>
</comment>
<gene>
    <name evidence="2" type="ORF">LECACI_7A009684</name>
</gene>
<dbReference type="Pfam" id="PF01636">
    <property type="entry name" value="APH"/>
    <property type="match status" value="1"/>
</dbReference>
<dbReference type="Gene3D" id="3.90.1200.10">
    <property type="match status" value="1"/>
</dbReference>
<keyword evidence="3" id="KW-1185">Reference proteome</keyword>
<name>A0AAI8Z8W1_9PEZI</name>
<dbReference type="Proteomes" id="UP001296104">
    <property type="component" value="Unassembled WGS sequence"/>
</dbReference>
<dbReference type="PANTHER" id="PTHR21310">
    <property type="entry name" value="AMINOGLYCOSIDE PHOSPHOTRANSFERASE-RELATED-RELATED"/>
    <property type="match status" value="1"/>
</dbReference>
<dbReference type="PANTHER" id="PTHR21310:SF54">
    <property type="entry name" value="AMINOGLYCOSIDE PHOSPHOTRANSFERASE DOMAIN-CONTAINING PROTEIN"/>
    <property type="match status" value="1"/>
</dbReference>